<evidence type="ECO:0000313" key="1">
    <source>
        <dbReference type="EMBL" id="SSA33879.1"/>
    </source>
</evidence>
<dbReference type="OrthoDB" id="4703953at2"/>
<dbReference type="Proteomes" id="UP000250028">
    <property type="component" value="Unassembled WGS sequence"/>
</dbReference>
<sequence length="138" mass="14861">MTNHRSVSITRTSAGHFTATNARGGTLEFGDASDDLFSPVELLLTAIAGCSAIDVDIFTTRRAEPTGFDVVAEGDKLRDEQGNHMGPIDVTFTVRFPEGEAGDAARAELPDAVRRSHERLCTVSRTVLLPTDVVMKVD</sequence>
<dbReference type="InterPro" id="IPR015946">
    <property type="entry name" value="KH_dom-like_a/b"/>
</dbReference>
<dbReference type="SUPFAM" id="SSF82784">
    <property type="entry name" value="OsmC-like"/>
    <property type="match status" value="1"/>
</dbReference>
<dbReference type="AlphaFoldDB" id="A0A2Y8ZUB0"/>
<protein>
    <submittedName>
        <fullName evidence="1">Uncharacterized OsmC-related protein</fullName>
    </submittedName>
</protein>
<dbReference type="Gene3D" id="3.30.300.20">
    <property type="match status" value="1"/>
</dbReference>
<accession>A0A2Y8ZUB0</accession>
<dbReference type="InterPro" id="IPR036102">
    <property type="entry name" value="OsmC/Ohrsf"/>
</dbReference>
<gene>
    <name evidence="1" type="ORF">SAMN04489750_1176</name>
</gene>
<dbReference type="PANTHER" id="PTHR34352">
    <property type="entry name" value="PROTEIN YHFA"/>
    <property type="match status" value="1"/>
</dbReference>
<proteinExistence type="predicted"/>
<dbReference type="Pfam" id="PF02566">
    <property type="entry name" value="OsmC"/>
    <property type="match status" value="1"/>
</dbReference>
<keyword evidence="2" id="KW-1185">Reference proteome</keyword>
<name>A0A2Y8ZUB0_9MICO</name>
<dbReference type="RefSeq" id="WP_109684515.1">
    <property type="nucleotide sequence ID" value="NZ_QGDN01000001.1"/>
</dbReference>
<dbReference type="EMBL" id="UESZ01000001">
    <property type="protein sequence ID" value="SSA33879.1"/>
    <property type="molecule type" value="Genomic_DNA"/>
</dbReference>
<evidence type="ECO:0000313" key="2">
    <source>
        <dbReference type="Proteomes" id="UP000250028"/>
    </source>
</evidence>
<organism evidence="1 2">
    <name type="scientific">Branchiibius hedensis</name>
    <dbReference type="NCBI Taxonomy" id="672460"/>
    <lineage>
        <taxon>Bacteria</taxon>
        <taxon>Bacillati</taxon>
        <taxon>Actinomycetota</taxon>
        <taxon>Actinomycetes</taxon>
        <taxon>Micrococcales</taxon>
        <taxon>Dermacoccaceae</taxon>
        <taxon>Branchiibius</taxon>
    </lineage>
</organism>
<dbReference type="InterPro" id="IPR003718">
    <property type="entry name" value="OsmC/Ohr_fam"/>
</dbReference>
<dbReference type="PANTHER" id="PTHR34352:SF1">
    <property type="entry name" value="PROTEIN YHFA"/>
    <property type="match status" value="1"/>
</dbReference>
<reference evidence="2" key="1">
    <citation type="submission" date="2016-10" db="EMBL/GenBank/DDBJ databases">
        <authorList>
            <person name="Varghese N."/>
            <person name="Submissions S."/>
        </authorList>
    </citation>
    <scope>NUCLEOTIDE SEQUENCE [LARGE SCALE GENOMIC DNA]</scope>
    <source>
        <strain evidence="2">DSM 22951</strain>
    </source>
</reference>